<name>A0A507ASR9_9PEZI</name>
<dbReference type="Pfam" id="PF11312">
    <property type="entry name" value="Methyltransf_34"/>
    <property type="match status" value="1"/>
</dbReference>
<dbReference type="InParanoid" id="A0A507ASR9"/>
<evidence type="ECO:0000313" key="3">
    <source>
        <dbReference type="Proteomes" id="UP000319257"/>
    </source>
</evidence>
<evidence type="ECO:0000256" key="1">
    <source>
        <dbReference type="SAM" id="MobiDB-lite"/>
    </source>
</evidence>
<sequence length="368" mass="40158">MAKKTQNTKSKTPRQGPVPQSSSGKAPQQAEEAVSPQDAATRRQHAAILEVFRRVFGETTLSADDFTTTLQEVKQALFNREFDKAFGNEKYLDVYAARWSPPRAMCYSSVLGGVETYLRDILQSQSAQAGEDDAARPPPSRLRVLSIGGAAAELIAVGSFLAQLENVSGDVYLLDSGPWDSVVQKLYAGLTTPPPVSKYASEAARAAVSAIIPPSRLTSTFRQVDVLEADKEYMSKLLGADGSTAAPVLITVFFTLNELFTAGGIGKTTKFLMNLTAAVPSGSLLLVVDSPGSYSETVVGKQSRKYPMHWLLDKVLTSVEDCEWTKLESHDSIWFRLPERVDYPISLENMRYQMHLYRAVKPAPSGGP</sequence>
<evidence type="ECO:0000313" key="2">
    <source>
        <dbReference type="EMBL" id="TPX10783.1"/>
    </source>
</evidence>
<evidence type="ECO:0008006" key="4">
    <source>
        <dbReference type="Google" id="ProtNLM"/>
    </source>
</evidence>
<dbReference type="STRING" id="1093900.A0A507ASR9"/>
<dbReference type="InterPro" id="IPR021463">
    <property type="entry name" value="Methyltransf_34"/>
</dbReference>
<dbReference type="AlphaFoldDB" id="A0A507ASR9"/>
<organism evidence="2 3">
    <name type="scientific">Thyridium curvatum</name>
    <dbReference type="NCBI Taxonomy" id="1093900"/>
    <lineage>
        <taxon>Eukaryota</taxon>
        <taxon>Fungi</taxon>
        <taxon>Dikarya</taxon>
        <taxon>Ascomycota</taxon>
        <taxon>Pezizomycotina</taxon>
        <taxon>Sordariomycetes</taxon>
        <taxon>Sordariomycetidae</taxon>
        <taxon>Thyridiales</taxon>
        <taxon>Thyridiaceae</taxon>
        <taxon>Thyridium</taxon>
    </lineage>
</organism>
<comment type="caution">
    <text evidence="2">The sequence shown here is derived from an EMBL/GenBank/DDBJ whole genome shotgun (WGS) entry which is preliminary data.</text>
</comment>
<dbReference type="Proteomes" id="UP000319257">
    <property type="component" value="Unassembled WGS sequence"/>
</dbReference>
<protein>
    <recommendedName>
        <fullName evidence="4">25S rRNA (Uridine(2843)-N(3))-methyltransferase</fullName>
    </recommendedName>
</protein>
<gene>
    <name evidence="2" type="ORF">E0L32_008352</name>
</gene>
<reference evidence="2 3" key="1">
    <citation type="submission" date="2019-06" db="EMBL/GenBank/DDBJ databases">
        <title>Draft genome sequence of the filamentous fungus Phialemoniopsis curvata isolated from diesel fuel.</title>
        <authorList>
            <person name="Varaljay V.A."/>
            <person name="Lyon W.J."/>
            <person name="Crouch A.L."/>
            <person name="Drake C.E."/>
            <person name="Hollomon J.M."/>
            <person name="Nadeau L.J."/>
            <person name="Nunn H.S."/>
            <person name="Stevenson B.S."/>
            <person name="Bojanowski C.L."/>
            <person name="Crookes-Goodson W.J."/>
        </authorList>
    </citation>
    <scope>NUCLEOTIDE SEQUENCE [LARGE SCALE GENOMIC DNA]</scope>
    <source>
        <strain evidence="2 3">D216</strain>
    </source>
</reference>
<dbReference type="FunCoup" id="A0A507ASR9">
    <property type="interactions" value="26"/>
</dbReference>
<feature type="region of interest" description="Disordered" evidence="1">
    <location>
        <begin position="1"/>
        <end position="40"/>
    </location>
</feature>
<dbReference type="RefSeq" id="XP_030992494.1">
    <property type="nucleotide sequence ID" value="XM_031143197.1"/>
</dbReference>
<dbReference type="GeneID" id="41975799"/>
<proteinExistence type="predicted"/>
<dbReference type="EMBL" id="SKBQ01000054">
    <property type="protein sequence ID" value="TPX10783.1"/>
    <property type="molecule type" value="Genomic_DNA"/>
</dbReference>
<feature type="compositionally biased region" description="Polar residues" evidence="1">
    <location>
        <begin position="1"/>
        <end position="10"/>
    </location>
</feature>
<dbReference type="OrthoDB" id="6419443at2759"/>
<keyword evidence="3" id="KW-1185">Reference proteome</keyword>
<accession>A0A507ASR9</accession>